<keyword evidence="7" id="KW-1185">Reference proteome</keyword>
<comment type="caution">
    <text evidence="6">The sequence shown here is derived from an EMBL/GenBank/DDBJ whole genome shotgun (WGS) entry which is preliminary data.</text>
</comment>
<evidence type="ECO:0000256" key="1">
    <source>
        <dbReference type="ARBA" id="ARBA00004196"/>
    </source>
</evidence>
<evidence type="ECO:0000256" key="4">
    <source>
        <dbReference type="ARBA" id="ARBA00022729"/>
    </source>
</evidence>
<comment type="subcellular location">
    <subcellularLocation>
        <location evidence="1">Cell envelope</location>
    </subcellularLocation>
</comment>
<dbReference type="PRINTS" id="PR00691">
    <property type="entry name" value="ADHESINB"/>
</dbReference>
<proteinExistence type="predicted"/>
<gene>
    <name evidence="6" type="ORF">ACJDT4_08485</name>
</gene>
<feature type="chain" id="PRO_5046284199" evidence="5">
    <location>
        <begin position="22"/>
        <end position="305"/>
    </location>
</feature>
<feature type="signal peptide" evidence="5">
    <location>
        <begin position="1"/>
        <end position="21"/>
    </location>
</feature>
<accession>A0ABW8TD76</accession>
<dbReference type="InterPro" id="IPR006127">
    <property type="entry name" value="ZnuA-like"/>
</dbReference>
<keyword evidence="4 5" id="KW-0732">Signal</keyword>
<dbReference type="PROSITE" id="PS51257">
    <property type="entry name" value="PROKAR_LIPOPROTEIN"/>
    <property type="match status" value="1"/>
</dbReference>
<evidence type="ECO:0000256" key="3">
    <source>
        <dbReference type="ARBA" id="ARBA00022723"/>
    </source>
</evidence>
<dbReference type="RefSeq" id="WP_406787129.1">
    <property type="nucleotide sequence ID" value="NZ_JBJIAA010000006.1"/>
</dbReference>
<reference evidence="6 7" key="1">
    <citation type="submission" date="2024-11" db="EMBL/GenBank/DDBJ databases">
        <authorList>
            <person name="Heng Y.C."/>
            <person name="Lim A.C.H."/>
            <person name="Lee J.K.Y."/>
            <person name="Kittelmann S."/>
        </authorList>
    </citation>
    <scope>NUCLEOTIDE SEQUENCE [LARGE SCALE GENOMIC DNA]</scope>
    <source>
        <strain evidence="6 7">WILCCON 0114</strain>
    </source>
</reference>
<keyword evidence="2" id="KW-0813">Transport</keyword>
<protein>
    <submittedName>
        <fullName evidence="6">Metal ABC transporter substrate-binding protein</fullName>
    </submittedName>
</protein>
<evidence type="ECO:0000256" key="5">
    <source>
        <dbReference type="SAM" id="SignalP"/>
    </source>
</evidence>
<evidence type="ECO:0000313" key="6">
    <source>
        <dbReference type="EMBL" id="MFL0250459.1"/>
    </source>
</evidence>
<dbReference type="InterPro" id="IPR050492">
    <property type="entry name" value="Bact_metal-bind_prot9"/>
</dbReference>
<dbReference type="SUPFAM" id="SSF53807">
    <property type="entry name" value="Helical backbone' metal receptor"/>
    <property type="match status" value="1"/>
</dbReference>
<dbReference type="InterPro" id="IPR006129">
    <property type="entry name" value="AdhesinB"/>
</dbReference>
<dbReference type="Gene3D" id="3.40.50.1980">
    <property type="entry name" value="Nitrogenase molybdenum iron protein domain"/>
    <property type="match status" value="1"/>
</dbReference>
<keyword evidence="3" id="KW-0479">Metal-binding</keyword>
<organism evidence="6 7">
    <name type="scientific">Clostridium neuense</name>
    <dbReference type="NCBI Taxonomy" id="1728934"/>
    <lineage>
        <taxon>Bacteria</taxon>
        <taxon>Bacillati</taxon>
        <taxon>Bacillota</taxon>
        <taxon>Clostridia</taxon>
        <taxon>Eubacteriales</taxon>
        <taxon>Clostridiaceae</taxon>
        <taxon>Clostridium</taxon>
    </lineage>
</organism>
<evidence type="ECO:0000313" key="7">
    <source>
        <dbReference type="Proteomes" id="UP001623592"/>
    </source>
</evidence>
<evidence type="ECO:0000256" key="2">
    <source>
        <dbReference type="ARBA" id="ARBA00022448"/>
    </source>
</evidence>
<name>A0ABW8TD76_9CLOT</name>
<dbReference type="Proteomes" id="UP001623592">
    <property type="component" value="Unassembled WGS sequence"/>
</dbReference>
<dbReference type="PANTHER" id="PTHR42953">
    <property type="entry name" value="HIGH-AFFINITY ZINC UPTAKE SYSTEM PROTEIN ZNUA-RELATED"/>
    <property type="match status" value="1"/>
</dbReference>
<dbReference type="PANTHER" id="PTHR42953:SF1">
    <property type="entry name" value="METAL-BINDING PROTEIN HI_0362-RELATED"/>
    <property type="match status" value="1"/>
</dbReference>
<dbReference type="EMBL" id="JBJIAA010000006">
    <property type="protein sequence ID" value="MFL0250459.1"/>
    <property type="molecule type" value="Genomic_DNA"/>
</dbReference>
<dbReference type="Pfam" id="PF01297">
    <property type="entry name" value="ZnuA"/>
    <property type="match status" value="1"/>
</dbReference>
<sequence length="305" mass="35609">MKKILCYIMAFAIIISFSGCKSNSKTNVNVPKEKNSKTQGISLDIMVTNKYLYNIVKSLTGDKDNVQFMFSKDDSNIRQFKYTSDSLNNISKYDLFIYTSADFEPWVSGFQNKLDKSKIGAIDVSRGTKMNSLDKDDKKSDENIDKNPYYWGNFDNYNTVLLNIRNALEEKDPKSRDYYEEKFKSCVKAVRDMEKEFKDVVKDFDDYTFVTTQYKFDYFFSYNGLKSVKVKTQVKGTPVQDISDKISNQNKVCFIYDDDKDLNDNIELVKKYSMKTLKFNIYYENGNLVDMMKKNEASMKKIINN</sequence>